<evidence type="ECO:0000313" key="3">
    <source>
        <dbReference type="Proteomes" id="UP000655830"/>
    </source>
</evidence>
<gene>
    <name evidence="2" type="ORF">H8718_14195</name>
</gene>
<reference evidence="2" key="1">
    <citation type="submission" date="2020-08" db="EMBL/GenBank/DDBJ databases">
        <title>Genome public.</title>
        <authorList>
            <person name="Liu C."/>
            <person name="Sun Q."/>
        </authorList>
    </citation>
    <scope>NUCLEOTIDE SEQUENCE</scope>
    <source>
        <strain evidence="2">NSJ-12</strain>
    </source>
</reference>
<keyword evidence="1" id="KW-1133">Transmembrane helix</keyword>
<dbReference type="RefSeq" id="WP_249333390.1">
    <property type="nucleotide sequence ID" value="NZ_JACRSY010000025.1"/>
</dbReference>
<evidence type="ECO:0000313" key="2">
    <source>
        <dbReference type="EMBL" id="MBC8580669.1"/>
    </source>
</evidence>
<dbReference type="Proteomes" id="UP000655830">
    <property type="component" value="Unassembled WGS sequence"/>
</dbReference>
<accession>A0A926EHW4</accession>
<proteinExistence type="predicted"/>
<protein>
    <submittedName>
        <fullName evidence="2">Uncharacterized protein</fullName>
    </submittedName>
</protein>
<comment type="caution">
    <text evidence="2">The sequence shown here is derived from an EMBL/GenBank/DDBJ whole genome shotgun (WGS) entry which is preliminary data.</text>
</comment>
<sequence length="166" mass="19615">MPKNRFTFIANFIVILTILYLILFMNYHIYTSDIGELDINITQDENFPETASITISPNKKLKNYYILIYEDDDSNNWLYFSNNATGKDTHYILDELLPPHKIKYALLEGSSTKNMHTFNIKSKYPISHLANKDHVFHAYLIVPYSIFPFPKFYYIKHQIFFINIGI</sequence>
<keyword evidence="1" id="KW-0472">Membrane</keyword>
<name>A0A926EHW4_9FIRM</name>
<dbReference type="AlphaFoldDB" id="A0A926EHW4"/>
<organism evidence="2 3">
    <name type="scientific">Zhenhengia yiwuensis</name>
    <dbReference type="NCBI Taxonomy" id="2763666"/>
    <lineage>
        <taxon>Bacteria</taxon>
        <taxon>Bacillati</taxon>
        <taxon>Bacillota</taxon>
        <taxon>Clostridia</taxon>
        <taxon>Lachnospirales</taxon>
        <taxon>Lachnospiraceae</taxon>
        <taxon>Zhenhengia</taxon>
    </lineage>
</organism>
<dbReference type="EMBL" id="JACRSY010000025">
    <property type="protein sequence ID" value="MBC8580669.1"/>
    <property type="molecule type" value="Genomic_DNA"/>
</dbReference>
<keyword evidence="3" id="KW-1185">Reference proteome</keyword>
<evidence type="ECO:0000256" key="1">
    <source>
        <dbReference type="SAM" id="Phobius"/>
    </source>
</evidence>
<keyword evidence="1" id="KW-0812">Transmembrane</keyword>
<feature type="transmembrane region" description="Helical" evidence="1">
    <location>
        <begin position="6"/>
        <end position="27"/>
    </location>
</feature>